<dbReference type="OrthoDB" id="9005865at2"/>
<name>A0A0G3ESR2_9BURK</name>
<dbReference type="RefSeq" id="WP_047214956.1">
    <property type="nucleotide sequence ID" value="NZ_CP011568.3"/>
</dbReference>
<evidence type="ECO:0000313" key="2">
    <source>
        <dbReference type="EMBL" id="AKJ69059.1"/>
    </source>
</evidence>
<evidence type="ECO:0000313" key="3">
    <source>
        <dbReference type="Proteomes" id="UP000036700"/>
    </source>
</evidence>
<dbReference type="STRING" id="445709.ABW99_13430"/>
<dbReference type="PATRIC" id="fig|445709.3.peg.2849"/>
<dbReference type="EMBL" id="CP011568">
    <property type="protein sequence ID" value="AKJ69059.1"/>
    <property type="molecule type" value="Genomic_DNA"/>
</dbReference>
<sequence>MEESKVSQEINSIVSQIECGRKLKEIMHSSWLTFRAFLRDAGFEPDSVKNIDKTTFGPFANHCIANMEGKNAIMTLAALRFILIQSGFPPKNLAELTVPPKSVHETHRRRRRRPQNSSPINISRPGVDE</sequence>
<reference evidence="3" key="1">
    <citation type="submission" date="2015-06" db="EMBL/GenBank/DDBJ databases">
        <authorList>
            <person name="Lim Y.L."/>
            <person name="Ee R."/>
            <person name="Yong D."/>
            <person name="How K.Y."/>
            <person name="Yin W.F."/>
            <person name="Chan K.G."/>
        </authorList>
    </citation>
    <scope>NUCLEOTIDE SEQUENCE [LARGE SCALE GENOMIC DNA]</scope>
    <source>
        <strain evidence="3">DSM 25325</strain>
    </source>
</reference>
<dbReference type="KEGG" id="ptx:ABW99_13430"/>
<organism evidence="2 3">
    <name type="scientific">Pandoraea thiooxydans</name>
    <dbReference type="NCBI Taxonomy" id="445709"/>
    <lineage>
        <taxon>Bacteria</taxon>
        <taxon>Pseudomonadati</taxon>
        <taxon>Pseudomonadota</taxon>
        <taxon>Betaproteobacteria</taxon>
        <taxon>Burkholderiales</taxon>
        <taxon>Burkholderiaceae</taxon>
        <taxon>Pandoraea</taxon>
    </lineage>
</organism>
<protein>
    <submittedName>
        <fullName evidence="2">Uncharacterized protein</fullName>
    </submittedName>
</protein>
<keyword evidence="3" id="KW-1185">Reference proteome</keyword>
<dbReference type="Proteomes" id="UP000036700">
    <property type="component" value="Chromosome"/>
</dbReference>
<gene>
    <name evidence="2" type="ORF">ABW99_13430</name>
</gene>
<evidence type="ECO:0000256" key="1">
    <source>
        <dbReference type="SAM" id="MobiDB-lite"/>
    </source>
</evidence>
<accession>A0A0G3ESR2</accession>
<dbReference type="AlphaFoldDB" id="A0A0G3ESR2"/>
<feature type="region of interest" description="Disordered" evidence="1">
    <location>
        <begin position="91"/>
        <end position="129"/>
    </location>
</feature>
<proteinExistence type="predicted"/>